<dbReference type="Proteomes" id="UP000001070">
    <property type="component" value="Unassembled WGS sequence"/>
</dbReference>
<gene>
    <name evidence="2" type="primary">Dgri\GH14483</name>
    <name evidence="2" type="ORF">Dgri_GH14483</name>
</gene>
<dbReference type="InParanoid" id="B4J023"/>
<feature type="compositionally biased region" description="Basic residues" evidence="1">
    <location>
        <begin position="229"/>
        <end position="238"/>
    </location>
</feature>
<sequence length="245" mass="27172">MCKRCTTVSPHKFDIRLLAEKSVILVETPGHESEIFLPELQHGRVTLSNIIRSRQPSVRPSGVCLHSTLSSHPGQRLANRKLNTTMSDLAPKSSGRDRNVSKLRFELKLISNGNVVLAECNGYESEIFLPHIFSHCVTMKRVSAGQLAQYAECRKSKRNQSSSESANNAASTAAAYLVAHADNQTKLLVKPIHLIMNTSDSQNEQKYQEKQIVNNVNKGSKVKVPSVQSKKKHRKQILHKAAGDA</sequence>
<reference evidence="2 3" key="1">
    <citation type="journal article" date="2007" name="Nature">
        <title>Evolution of genes and genomes on the Drosophila phylogeny.</title>
        <authorList>
            <consortium name="Drosophila 12 Genomes Consortium"/>
            <person name="Clark A.G."/>
            <person name="Eisen M.B."/>
            <person name="Smith D.R."/>
            <person name="Bergman C.M."/>
            <person name="Oliver B."/>
            <person name="Markow T.A."/>
            <person name="Kaufman T.C."/>
            <person name="Kellis M."/>
            <person name="Gelbart W."/>
            <person name="Iyer V.N."/>
            <person name="Pollard D.A."/>
            <person name="Sackton T.B."/>
            <person name="Larracuente A.M."/>
            <person name="Singh N.D."/>
            <person name="Abad J.P."/>
            <person name="Abt D.N."/>
            <person name="Adryan B."/>
            <person name="Aguade M."/>
            <person name="Akashi H."/>
            <person name="Anderson W.W."/>
            <person name="Aquadro C.F."/>
            <person name="Ardell D.H."/>
            <person name="Arguello R."/>
            <person name="Artieri C.G."/>
            <person name="Barbash D.A."/>
            <person name="Barker D."/>
            <person name="Barsanti P."/>
            <person name="Batterham P."/>
            <person name="Batzoglou S."/>
            <person name="Begun D."/>
            <person name="Bhutkar A."/>
            <person name="Blanco E."/>
            <person name="Bosak S.A."/>
            <person name="Bradley R.K."/>
            <person name="Brand A.D."/>
            <person name="Brent M.R."/>
            <person name="Brooks A.N."/>
            <person name="Brown R.H."/>
            <person name="Butlin R.K."/>
            <person name="Caggese C."/>
            <person name="Calvi B.R."/>
            <person name="Bernardo de Carvalho A."/>
            <person name="Caspi A."/>
            <person name="Castrezana S."/>
            <person name="Celniker S.E."/>
            <person name="Chang J.L."/>
            <person name="Chapple C."/>
            <person name="Chatterji S."/>
            <person name="Chinwalla A."/>
            <person name="Civetta A."/>
            <person name="Clifton S.W."/>
            <person name="Comeron J.M."/>
            <person name="Costello J.C."/>
            <person name="Coyne J.A."/>
            <person name="Daub J."/>
            <person name="David R.G."/>
            <person name="Delcher A.L."/>
            <person name="Delehaunty K."/>
            <person name="Do C.B."/>
            <person name="Ebling H."/>
            <person name="Edwards K."/>
            <person name="Eickbush T."/>
            <person name="Evans J.D."/>
            <person name="Filipski A."/>
            <person name="Findeiss S."/>
            <person name="Freyhult E."/>
            <person name="Fulton L."/>
            <person name="Fulton R."/>
            <person name="Garcia A.C."/>
            <person name="Gardiner A."/>
            <person name="Garfield D.A."/>
            <person name="Garvin B.E."/>
            <person name="Gibson G."/>
            <person name="Gilbert D."/>
            <person name="Gnerre S."/>
            <person name="Godfrey J."/>
            <person name="Good R."/>
            <person name="Gotea V."/>
            <person name="Gravely B."/>
            <person name="Greenberg A.J."/>
            <person name="Griffiths-Jones S."/>
            <person name="Gross S."/>
            <person name="Guigo R."/>
            <person name="Gustafson E.A."/>
            <person name="Haerty W."/>
            <person name="Hahn M.W."/>
            <person name="Halligan D.L."/>
            <person name="Halpern A.L."/>
            <person name="Halter G.M."/>
            <person name="Han M.V."/>
            <person name="Heger A."/>
            <person name="Hillier L."/>
            <person name="Hinrichs A.S."/>
            <person name="Holmes I."/>
            <person name="Hoskins R.A."/>
            <person name="Hubisz M.J."/>
            <person name="Hultmark D."/>
            <person name="Huntley M.A."/>
            <person name="Jaffe D.B."/>
            <person name="Jagadeeshan S."/>
            <person name="Jeck W.R."/>
            <person name="Johnson J."/>
            <person name="Jones C.D."/>
            <person name="Jordan W.C."/>
            <person name="Karpen G.H."/>
            <person name="Kataoka E."/>
            <person name="Keightley P.D."/>
            <person name="Kheradpour P."/>
            <person name="Kirkness E.F."/>
            <person name="Koerich L.B."/>
            <person name="Kristiansen K."/>
            <person name="Kudrna D."/>
            <person name="Kulathinal R.J."/>
            <person name="Kumar S."/>
            <person name="Kwok R."/>
            <person name="Lander E."/>
            <person name="Langley C.H."/>
            <person name="Lapoint R."/>
            <person name="Lazzaro B.P."/>
            <person name="Lee S.J."/>
            <person name="Levesque L."/>
            <person name="Li R."/>
            <person name="Lin C.F."/>
            <person name="Lin M.F."/>
            <person name="Lindblad-Toh K."/>
            <person name="Llopart A."/>
            <person name="Long M."/>
            <person name="Low L."/>
            <person name="Lozovsky E."/>
            <person name="Lu J."/>
            <person name="Luo M."/>
            <person name="Machado C.A."/>
            <person name="Makalowski W."/>
            <person name="Marzo M."/>
            <person name="Matsuda M."/>
            <person name="Matzkin L."/>
            <person name="McAllister B."/>
            <person name="McBride C.S."/>
            <person name="McKernan B."/>
            <person name="McKernan K."/>
            <person name="Mendez-Lago M."/>
            <person name="Minx P."/>
            <person name="Mollenhauer M.U."/>
            <person name="Montooth K."/>
            <person name="Mount S.M."/>
            <person name="Mu X."/>
            <person name="Myers E."/>
            <person name="Negre B."/>
            <person name="Newfeld S."/>
            <person name="Nielsen R."/>
            <person name="Noor M.A."/>
            <person name="O'Grady P."/>
            <person name="Pachter L."/>
            <person name="Papaceit M."/>
            <person name="Parisi M.J."/>
            <person name="Parisi M."/>
            <person name="Parts L."/>
            <person name="Pedersen J.S."/>
            <person name="Pesole G."/>
            <person name="Phillippy A.M."/>
            <person name="Ponting C.P."/>
            <person name="Pop M."/>
            <person name="Porcelli D."/>
            <person name="Powell J.R."/>
            <person name="Prohaska S."/>
            <person name="Pruitt K."/>
            <person name="Puig M."/>
            <person name="Quesneville H."/>
            <person name="Ram K.R."/>
            <person name="Rand D."/>
            <person name="Rasmussen M.D."/>
            <person name="Reed L.K."/>
            <person name="Reenan R."/>
            <person name="Reily A."/>
            <person name="Remington K.A."/>
            <person name="Rieger T.T."/>
            <person name="Ritchie M.G."/>
            <person name="Robin C."/>
            <person name="Rogers Y.H."/>
            <person name="Rohde C."/>
            <person name="Rozas J."/>
            <person name="Rubenfield M.J."/>
            <person name="Ruiz A."/>
            <person name="Russo S."/>
            <person name="Salzberg S.L."/>
            <person name="Sanchez-Gracia A."/>
            <person name="Saranga D.J."/>
            <person name="Sato H."/>
            <person name="Schaeffer S.W."/>
            <person name="Schatz M.C."/>
            <person name="Schlenke T."/>
            <person name="Schwartz R."/>
            <person name="Segarra C."/>
            <person name="Singh R.S."/>
            <person name="Sirot L."/>
            <person name="Sirota M."/>
            <person name="Sisneros N.B."/>
            <person name="Smith C.D."/>
            <person name="Smith T.F."/>
            <person name="Spieth J."/>
            <person name="Stage D.E."/>
            <person name="Stark A."/>
            <person name="Stephan W."/>
            <person name="Strausberg R.L."/>
            <person name="Strempel S."/>
            <person name="Sturgill D."/>
            <person name="Sutton G."/>
            <person name="Sutton G.G."/>
            <person name="Tao W."/>
            <person name="Teichmann S."/>
            <person name="Tobari Y.N."/>
            <person name="Tomimura Y."/>
            <person name="Tsolas J.M."/>
            <person name="Valente V.L."/>
            <person name="Venter E."/>
            <person name="Venter J.C."/>
            <person name="Vicario S."/>
            <person name="Vieira F.G."/>
            <person name="Vilella A.J."/>
            <person name="Villasante A."/>
            <person name="Walenz B."/>
            <person name="Wang J."/>
            <person name="Wasserman M."/>
            <person name="Watts T."/>
            <person name="Wilson D."/>
            <person name="Wilson R.K."/>
            <person name="Wing R.A."/>
            <person name="Wolfner M.F."/>
            <person name="Wong A."/>
            <person name="Wong G.K."/>
            <person name="Wu C.I."/>
            <person name="Wu G."/>
            <person name="Yamamoto D."/>
            <person name="Yang H.P."/>
            <person name="Yang S.P."/>
            <person name="Yorke J.A."/>
            <person name="Yoshida K."/>
            <person name="Zdobnov E."/>
            <person name="Zhang P."/>
            <person name="Zhang Y."/>
            <person name="Zimin A.V."/>
            <person name="Baldwin J."/>
            <person name="Abdouelleil A."/>
            <person name="Abdulkadir J."/>
            <person name="Abebe A."/>
            <person name="Abera B."/>
            <person name="Abreu J."/>
            <person name="Acer S.C."/>
            <person name="Aftuck L."/>
            <person name="Alexander A."/>
            <person name="An P."/>
            <person name="Anderson E."/>
            <person name="Anderson S."/>
            <person name="Arachi H."/>
            <person name="Azer M."/>
            <person name="Bachantsang P."/>
            <person name="Barry A."/>
            <person name="Bayul T."/>
            <person name="Berlin A."/>
            <person name="Bessette D."/>
            <person name="Bloom T."/>
            <person name="Blye J."/>
            <person name="Boguslavskiy L."/>
            <person name="Bonnet C."/>
            <person name="Boukhgalter B."/>
            <person name="Bourzgui I."/>
            <person name="Brown A."/>
            <person name="Cahill P."/>
            <person name="Channer S."/>
            <person name="Cheshatsang Y."/>
            <person name="Chuda L."/>
            <person name="Citroen M."/>
            <person name="Collymore A."/>
            <person name="Cooke P."/>
            <person name="Costello M."/>
            <person name="D'Aco K."/>
            <person name="Daza R."/>
            <person name="De Haan G."/>
            <person name="DeGray S."/>
            <person name="DeMaso C."/>
            <person name="Dhargay N."/>
            <person name="Dooley K."/>
            <person name="Dooley E."/>
            <person name="Doricent M."/>
            <person name="Dorje P."/>
            <person name="Dorjee K."/>
            <person name="Dupes A."/>
            <person name="Elong R."/>
            <person name="Falk J."/>
            <person name="Farina A."/>
            <person name="Faro S."/>
            <person name="Ferguson D."/>
            <person name="Fisher S."/>
            <person name="Foley C.D."/>
            <person name="Franke A."/>
            <person name="Friedrich D."/>
            <person name="Gadbois L."/>
            <person name="Gearin G."/>
            <person name="Gearin C.R."/>
            <person name="Giannoukos G."/>
            <person name="Goode T."/>
            <person name="Graham J."/>
            <person name="Grandbois E."/>
            <person name="Grewal S."/>
            <person name="Gyaltsen K."/>
            <person name="Hafez N."/>
            <person name="Hagos B."/>
            <person name="Hall J."/>
            <person name="Henson C."/>
            <person name="Hollinger A."/>
            <person name="Honan T."/>
            <person name="Huard M.D."/>
            <person name="Hughes L."/>
            <person name="Hurhula B."/>
            <person name="Husby M.E."/>
            <person name="Kamat A."/>
            <person name="Kanga B."/>
            <person name="Kashin S."/>
            <person name="Khazanovich D."/>
            <person name="Kisner P."/>
            <person name="Lance K."/>
            <person name="Lara M."/>
            <person name="Lee W."/>
            <person name="Lennon N."/>
            <person name="Letendre F."/>
            <person name="LeVine R."/>
            <person name="Lipovsky A."/>
            <person name="Liu X."/>
            <person name="Liu J."/>
            <person name="Liu S."/>
            <person name="Lokyitsang T."/>
            <person name="Lokyitsang Y."/>
            <person name="Lubonja R."/>
            <person name="Lui A."/>
            <person name="MacDonald P."/>
            <person name="Magnisalis V."/>
            <person name="Maru K."/>
            <person name="Matthews C."/>
            <person name="McCusker W."/>
            <person name="McDonough S."/>
            <person name="Mehta T."/>
            <person name="Meldrim J."/>
            <person name="Meneus L."/>
            <person name="Mihai O."/>
            <person name="Mihalev A."/>
            <person name="Mihova T."/>
            <person name="Mittelman R."/>
            <person name="Mlenga V."/>
            <person name="Montmayeur A."/>
            <person name="Mulrain L."/>
            <person name="Navidi A."/>
            <person name="Naylor J."/>
            <person name="Negash T."/>
            <person name="Nguyen T."/>
            <person name="Nguyen N."/>
            <person name="Nicol R."/>
            <person name="Norbu C."/>
            <person name="Norbu N."/>
            <person name="Novod N."/>
            <person name="O'Neill B."/>
            <person name="Osman S."/>
            <person name="Markiewicz E."/>
            <person name="Oyono O.L."/>
            <person name="Patti C."/>
            <person name="Phunkhang P."/>
            <person name="Pierre F."/>
            <person name="Priest M."/>
            <person name="Raghuraman S."/>
            <person name="Rege F."/>
            <person name="Reyes R."/>
            <person name="Rise C."/>
            <person name="Rogov P."/>
            <person name="Ross K."/>
            <person name="Ryan E."/>
            <person name="Settipalli S."/>
            <person name="Shea T."/>
            <person name="Sherpa N."/>
            <person name="Shi L."/>
            <person name="Shih D."/>
            <person name="Sparrow T."/>
            <person name="Spaulding J."/>
            <person name="Stalker J."/>
            <person name="Stange-Thomann N."/>
            <person name="Stavropoulos S."/>
            <person name="Stone C."/>
            <person name="Strader C."/>
            <person name="Tesfaye S."/>
            <person name="Thomson T."/>
            <person name="Thoulutsang Y."/>
            <person name="Thoulutsang D."/>
            <person name="Topham K."/>
            <person name="Topping I."/>
            <person name="Tsamla T."/>
            <person name="Vassiliev H."/>
            <person name="Vo A."/>
            <person name="Wangchuk T."/>
            <person name="Wangdi T."/>
            <person name="Weiand M."/>
            <person name="Wilkinson J."/>
            <person name="Wilson A."/>
            <person name="Yadav S."/>
            <person name="Young G."/>
            <person name="Yu Q."/>
            <person name="Zembek L."/>
            <person name="Zhong D."/>
            <person name="Zimmer A."/>
            <person name="Zwirko Z."/>
            <person name="Jaffe D.B."/>
            <person name="Alvarez P."/>
            <person name="Brockman W."/>
            <person name="Butler J."/>
            <person name="Chin C."/>
            <person name="Gnerre S."/>
            <person name="Grabherr M."/>
            <person name="Kleber M."/>
            <person name="Mauceli E."/>
            <person name="MacCallum I."/>
        </authorList>
    </citation>
    <scope>NUCLEOTIDE SEQUENCE [LARGE SCALE GENOMIC DNA]</scope>
    <source>
        <strain evidence="3">Tucson 15287-2541.00</strain>
    </source>
</reference>
<dbReference type="OrthoDB" id="8058746at2759"/>
<keyword evidence="3" id="KW-1185">Reference proteome</keyword>
<dbReference type="EMBL" id="CH916366">
    <property type="protein sequence ID" value="EDV97816.1"/>
    <property type="molecule type" value="Genomic_DNA"/>
</dbReference>
<accession>B4J023</accession>
<evidence type="ECO:0000313" key="2">
    <source>
        <dbReference type="EMBL" id="EDV97816.1"/>
    </source>
</evidence>
<dbReference type="STRING" id="7222.B4J023"/>
<dbReference type="PhylomeDB" id="B4J023"/>
<evidence type="ECO:0000256" key="1">
    <source>
        <dbReference type="SAM" id="MobiDB-lite"/>
    </source>
</evidence>
<dbReference type="HOGENOM" id="CLU_1134578_0_0_1"/>
<name>B4J023_DROGR</name>
<evidence type="ECO:0000313" key="3">
    <source>
        <dbReference type="Proteomes" id="UP000001070"/>
    </source>
</evidence>
<feature type="compositionally biased region" description="Low complexity" evidence="1">
    <location>
        <begin position="218"/>
        <end position="228"/>
    </location>
</feature>
<feature type="region of interest" description="Disordered" evidence="1">
    <location>
        <begin position="218"/>
        <end position="245"/>
    </location>
</feature>
<dbReference type="FunCoup" id="B4J023">
    <property type="interactions" value="12"/>
</dbReference>
<organism evidence="3">
    <name type="scientific">Drosophila grimshawi</name>
    <name type="common">Hawaiian fruit fly</name>
    <name type="synonym">Idiomyia grimshawi</name>
    <dbReference type="NCBI Taxonomy" id="7222"/>
    <lineage>
        <taxon>Eukaryota</taxon>
        <taxon>Metazoa</taxon>
        <taxon>Ecdysozoa</taxon>
        <taxon>Arthropoda</taxon>
        <taxon>Hexapoda</taxon>
        <taxon>Insecta</taxon>
        <taxon>Pterygota</taxon>
        <taxon>Neoptera</taxon>
        <taxon>Endopterygota</taxon>
        <taxon>Diptera</taxon>
        <taxon>Brachycera</taxon>
        <taxon>Muscomorpha</taxon>
        <taxon>Ephydroidea</taxon>
        <taxon>Drosophilidae</taxon>
        <taxon>Drosophila</taxon>
        <taxon>Hawaiian Drosophila</taxon>
    </lineage>
</organism>
<dbReference type="eggNOG" id="ENOG502T6RV">
    <property type="taxonomic scope" value="Eukaryota"/>
</dbReference>
<dbReference type="OMA" id="ISSHCVA"/>
<dbReference type="KEGG" id="dgr:6556594"/>
<protein>
    <submittedName>
        <fullName evidence="2">GH14483</fullName>
    </submittedName>
</protein>
<proteinExistence type="predicted"/>
<dbReference type="AlphaFoldDB" id="B4J023"/>